<dbReference type="PANTHER" id="PTHR33112">
    <property type="entry name" value="DOMAIN PROTEIN, PUTATIVE-RELATED"/>
    <property type="match status" value="1"/>
</dbReference>
<gene>
    <name evidence="2" type="ORF">FEQUK3_LOCUS4521</name>
</gene>
<accession>A0A8J2ISD6</accession>
<sequence>MDDREPETLHVSHGSGEISASNGTLCEKCLAISGKLDDVGHRQRVEGLYEWELDHHETFSDLEASCEAGCPLCQTLFMLLTYDGLGSETSGPLLWGLGCNRDRWYLELKPQSPDINEWLHVYDAGIHTPSQAVTTVKGFAPSGLTNDLRALHDESIKPWLEACLCPGVHTNCPSLPPNEEESYRMPTRLIDVGSQKQPTVKIVVSADLSEDDKRSPYLILSYQWGKGNDPARTTTKNVEERKDEIMFKHMPKTIRDAIDITRLMGIRYLWVDAVCIIQADRSLGPQRKDDVARADWEKESMNMAAYYTSALCCIAATSAKDSSEGFLTERRVMRYGYKEWHSPANVFAPSPHAVRRQFRNSLLRRGWCLQEWLLSTRILHWTSNGLIWQCPHGFFWEGQSGFQGELPKRFTDIRDGPRSTNDCIFDLGFNNLDTEAICRILFCNDKNAVGKAWTDLVSHFVQMNLSFSSDRLVAIQGIATRLSERHGFEYFAGVFRSHCVDHLLWSAKYPRNSLETGDSFPTWSWASSQGEIDFFHDFEAATSLVSDLQPFPSAEKQSNFRNPANKELRFTAPLVKFSDLEPIEAESEAQGGSMESEETLDSSLGRSQYVFRPESPIWGGSMCRVHLDNLATPLHFTDRAYLLALRDSLYQCEGLVVQKVTNEQRVDPRDKMTVYERIGIFYTWGGMTDVMDTLAWETKVIII</sequence>
<dbReference type="AlphaFoldDB" id="A0A8J2ISD6"/>
<dbReference type="EMBL" id="CAJSTJ010000126">
    <property type="protein sequence ID" value="CAG7558797.1"/>
    <property type="molecule type" value="Genomic_DNA"/>
</dbReference>
<evidence type="ECO:0000313" key="3">
    <source>
        <dbReference type="Proteomes" id="UP000693738"/>
    </source>
</evidence>
<evidence type="ECO:0000313" key="2">
    <source>
        <dbReference type="EMBL" id="CAG7558797.1"/>
    </source>
</evidence>
<evidence type="ECO:0000259" key="1">
    <source>
        <dbReference type="Pfam" id="PF06985"/>
    </source>
</evidence>
<proteinExistence type="predicted"/>
<dbReference type="PANTHER" id="PTHR33112:SF10">
    <property type="entry name" value="TOL"/>
    <property type="match status" value="1"/>
</dbReference>
<protein>
    <recommendedName>
        <fullName evidence="1">Heterokaryon incompatibility domain-containing protein</fullName>
    </recommendedName>
</protein>
<dbReference type="InterPro" id="IPR010730">
    <property type="entry name" value="HET"/>
</dbReference>
<name>A0A8J2ISD6_FUSEQ</name>
<dbReference type="Pfam" id="PF06985">
    <property type="entry name" value="HET"/>
    <property type="match status" value="1"/>
</dbReference>
<organism evidence="2 3">
    <name type="scientific">Fusarium equiseti</name>
    <name type="common">Fusarium scirpi</name>
    <dbReference type="NCBI Taxonomy" id="61235"/>
    <lineage>
        <taxon>Eukaryota</taxon>
        <taxon>Fungi</taxon>
        <taxon>Dikarya</taxon>
        <taxon>Ascomycota</taxon>
        <taxon>Pezizomycotina</taxon>
        <taxon>Sordariomycetes</taxon>
        <taxon>Hypocreomycetidae</taxon>
        <taxon>Hypocreales</taxon>
        <taxon>Nectriaceae</taxon>
        <taxon>Fusarium</taxon>
        <taxon>Fusarium incarnatum-equiseti species complex</taxon>
    </lineage>
</organism>
<dbReference type="Proteomes" id="UP000693738">
    <property type="component" value="Unassembled WGS sequence"/>
</dbReference>
<feature type="domain" description="Heterokaryon incompatibility" evidence="1">
    <location>
        <begin position="217"/>
        <end position="371"/>
    </location>
</feature>
<reference evidence="2" key="1">
    <citation type="submission" date="2021-05" db="EMBL/GenBank/DDBJ databases">
        <authorList>
            <person name="Khan N."/>
        </authorList>
    </citation>
    <scope>NUCLEOTIDE SEQUENCE</scope>
</reference>
<comment type="caution">
    <text evidence="2">The sequence shown here is derived from an EMBL/GenBank/DDBJ whole genome shotgun (WGS) entry which is preliminary data.</text>
</comment>